<dbReference type="EMBL" id="CP002738">
    <property type="protein sequence ID" value="AEG01540.1"/>
    <property type="molecule type" value="Genomic_DNA"/>
</dbReference>
<feature type="domain" description="DUF5710" evidence="1">
    <location>
        <begin position="6"/>
        <end position="47"/>
    </location>
</feature>
<name>G0A3R8_METMM</name>
<accession>G0A3R8</accession>
<protein>
    <recommendedName>
        <fullName evidence="1">DUF5710 domain-containing protein</fullName>
    </recommendedName>
</protein>
<dbReference type="OrthoDB" id="9792687at2"/>
<organism evidence="2 3">
    <name type="scientific">Methylomonas methanica (strain DSM 25384 / MC09)</name>
    <dbReference type="NCBI Taxonomy" id="857087"/>
    <lineage>
        <taxon>Bacteria</taxon>
        <taxon>Pseudomonadati</taxon>
        <taxon>Pseudomonadota</taxon>
        <taxon>Gammaproteobacteria</taxon>
        <taxon>Methylococcales</taxon>
        <taxon>Methylococcaceae</taxon>
        <taxon>Methylomonas</taxon>
    </lineage>
</organism>
<keyword evidence="3" id="KW-1185">Reference proteome</keyword>
<dbReference type="Pfam" id="PF18974">
    <property type="entry name" value="DUF5710"/>
    <property type="match status" value="1"/>
</dbReference>
<dbReference type="InterPro" id="IPR043764">
    <property type="entry name" value="DUF5710"/>
</dbReference>
<dbReference type="Proteomes" id="UP000008888">
    <property type="component" value="Chromosome"/>
</dbReference>
<gene>
    <name evidence="2" type="ordered locus">Metme_3165</name>
</gene>
<dbReference type="KEGG" id="mmt:Metme_3165"/>
<reference evidence="2 3" key="1">
    <citation type="journal article" date="2011" name="J. Bacteriol.">
        <title>Complete Genome Sequence of the Aerobic Marine Methanotroph Methylomonas methanica MC09.</title>
        <authorList>
            <person name="Boden R."/>
            <person name="Cunliffe M."/>
            <person name="Scanlan J."/>
            <person name="Moussard H."/>
            <person name="Kits K.D."/>
            <person name="Klotz M.G."/>
            <person name="Jetten M.S."/>
            <person name="Vuilleumier S."/>
            <person name="Han J."/>
            <person name="Peters L."/>
            <person name="Mikhailova N."/>
            <person name="Teshima H."/>
            <person name="Tapia R."/>
            <person name="Kyrpides N."/>
            <person name="Ivanova N."/>
            <person name="Pagani I."/>
            <person name="Cheng J.F."/>
            <person name="Goodwin L."/>
            <person name="Han C."/>
            <person name="Hauser L."/>
            <person name="Land M.L."/>
            <person name="Lapidus A."/>
            <person name="Lucas S."/>
            <person name="Pitluck S."/>
            <person name="Woyke T."/>
            <person name="Stein L."/>
            <person name="Murrell J.C."/>
        </authorList>
    </citation>
    <scope>NUCLEOTIDE SEQUENCE [LARGE SCALE GENOMIC DNA]</scope>
    <source>
        <strain evidence="2 3">MC09</strain>
    </source>
</reference>
<dbReference type="HOGENOM" id="CLU_2260442_0_0_6"/>
<dbReference type="AlphaFoldDB" id="G0A3R8"/>
<evidence type="ECO:0000313" key="2">
    <source>
        <dbReference type="EMBL" id="AEG01540.1"/>
    </source>
</evidence>
<sequence>MAKSITYLNVPYAQKDAAKALGARWDAANKKWYVPIDKDVAPFAQWLCDFVPQQPDDSVTPTQLAPKASPIKKTASATANSGVFTFPTTPDFVPYAGEEPPWD</sequence>
<evidence type="ECO:0000259" key="1">
    <source>
        <dbReference type="Pfam" id="PF18974"/>
    </source>
</evidence>
<evidence type="ECO:0000313" key="3">
    <source>
        <dbReference type="Proteomes" id="UP000008888"/>
    </source>
</evidence>
<reference evidence="3" key="3">
    <citation type="submission" date="2011-05" db="EMBL/GenBank/DDBJ databases">
        <title>Complete sequence of Methylomonas methanica MC09.</title>
        <authorList>
            <consortium name="US DOE Joint Genome Institute"/>
            <person name="Lucas S."/>
            <person name="Han J."/>
            <person name="Lapidus A."/>
            <person name="Cheng J.-F."/>
            <person name="Goodwin L."/>
            <person name="Pitluck S."/>
            <person name="Peters L."/>
            <person name="Mikhailova N."/>
            <person name="Teshima H."/>
            <person name="Han C."/>
            <person name="Tapia R."/>
            <person name="Land M."/>
            <person name="Hauser L."/>
            <person name="Kyrpides N."/>
            <person name="Ivanova N."/>
            <person name="Pagani I."/>
            <person name="Stein L."/>
            <person name="Woyke T."/>
        </authorList>
    </citation>
    <scope>NUCLEOTIDE SEQUENCE [LARGE SCALE GENOMIC DNA]</scope>
    <source>
        <strain evidence="3">MC09</strain>
    </source>
</reference>
<dbReference type="RefSeq" id="WP_013819767.1">
    <property type="nucleotide sequence ID" value="NC_015572.1"/>
</dbReference>
<dbReference type="STRING" id="857087.Metme_3165"/>
<proteinExistence type="predicted"/>
<dbReference type="eggNOG" id="COG1570">
    <property type="taxonomic scope" value="Bacteria"/>
</dbReference>
<reference key="2">
    <citation type="submission" date="2011-05" db="EMBL/GenBank/DDBJ databases">
        <title>Complete genome sequence of the aerobic marine methanotroph Methylomonas methanica MC09.</title>
        <authorList>
            <person name="Boden R."/>
            <person name="Cunliffe M."/>
            <person name="Scanlan J."/>
            <person name="Moussard H."/>
            <person name="Kits K.D."/>
            <person name="Klotz M."/>
            <person name="Jetten M."/>
            <person name="Vuilleumier S."/>
            <person name="Han J."/>
            <person name="Peters L."/>
            <person name="Mikhailova N."/>
            <person name="Teshima H."/>
            <person name="Tapia R."/>
            <person name="Kyrpides N."/>
            <person name="Ivanova N."/>
            <person name="Pagani I."/>
            <person name="Cheng J.-F."/>
            <person name="Goodwin L."/>
            <person name="Han C."/>
            <person name="Hauser L."/>
            <person name="Land M."/>
            <person name="Lapidus A."/>
            <person name="Lucas S."/>
            <person name="Pitluck S."/>
            <person name="Woyke T."/>
            <person name="Stein L.Y."/>
            <person name="Murrell C."/>
        </authorList>
    </citation>
    <scope>NUCLEOTIDE SEQUENCE</scope>
    <source>
        <strain>MC09</strain>
    </source>
</reference>